<proteinExistence type="predicted"/>
<dbReference type="Proteomes" id="UP000004892">
    <property type="component" value="Unassembled WGS sequence"/>
</dbReference>
<sequence>MSLQKMINTSGNFITLNYYQDEKKISYNNRCFRPYGF</sequence>
<evidence type="ECO:0000313" key="1">
    <source>
        <dbReference type="EMBL" id="EHP51068.1"/>
    </source>
</evidence>
<protein>
    <submittedName>
        <fullName evidence="1">Uncharacterized protein</fullName>
    </submittedName>
</protein>
<dbReference type="AlphaFoldDB" id="H1DD92"/>
<evidence type="ECO:0000313" key="2">
    <source>
        <dbReference type="Proteomes" id="UP000004892"/>
    </source>
</evidence>
<keyword evidence="2" id="KW-1185">Reference proteome</keyword>
<comment type="caution">
    <text evidence="1">The sequence shown here is derived from an EMBL/GenBank/DDBJ whole genome shotgun (WGS) entry which is preliminary data.</text>
</comment>
<organism evidence="1 2">
    <name type="scientific">Odoribacter laneus YIT 12061</name>
    <dbReference type="NCBI Taxonomy" id="742817"/>
    <lineage>
        <taxon>Bacteria</taxon>
        <taxon>Pseudomonadati</taxon>
        <taxon>Bacteroidota</taxon>
        <taxon>Bacteroidia</taxon>
        <taxon>Bacteroidales</taxon>
        <taxon>Odoribacteraceae</taxon>
        <taxon>Odoribacter</taxon>
    </lineage>
</organism>
<reference evidence="1 2" key="1">
    <citation type="submission" date="2012-01" db="EMBL/GenBank/DDBJ databases">
        <title>The Genome Sequence of Odoribacter laneus YIT 12061.</title>
        <authorList>
            <consortium name="The Broad Institute Genome Sequencing Platform"/>
            <person name="Earl A."/>
            <person name="Ward D."/>
            <person name="Feldgarden M."/>
            <person name="Gevers D."/>
            <person name="Morotomi M."/>
            <person name="Young S.K."/>
            <person name="Zeng Q."/>
            <person name="Gargeya S."/>
            <person name="Fitzgerald M."/>
            <person name="Haas B."/>
            <person name="Abouelleil A."/>
            <person name="Alvarado L."/>
            <person name="Arachchi H.M."/>
            <person name="Berlin A."/>
            <person name="Chapman S.B."/>
            <person name="Gearin G."/>
            <person name="Goldberg J."/>
            <person name="Griggs A."/>
            <person name="Gujja S."/>
            <person name="Hansen M."/>
            <person name="Heiman D."/>
            <person name="Howarth C."/>
            <person name="Larimer J."/>
            <person name="Lui A."/>
            <person name="MacDonald P.J.P."/>
            <person name="McCowen C."/>
            <person name="Montmayeur A."/>
            <person name="Murphy C."/>
            <person name="Neiman D."/>
            <person name="Pearson M."/>
            <person name="Priest M."/>
            <person name="Roberts A."/>
            <person name="Saif S."/>
            <person name="Shea T."/>
            <person name="Sisk P."/>
            <person name="Stolte C."/>
            <person name="Sykes S."/>
            <person name="Wortman J."/>
            <person name="Nusbaum C."/>
            <person name="Birren B."/>
        </authorList>
    </citation>
    <scope>NUCLEOTIDE SEQUENCE [LARGE SCALE GENOMIC DNA]</scope>
    <source>
        <strain evidence="1 2">YIT 12061</strain>
    </source>
</reference>
<name>H1DD92_9BACT</name>
<dbReference type="EMBL" id="ADMC01000001">
    <property type="protein sequence ID" value="EHP51068.1"/>
    <property type="molecule type" value="Genomic_DNA"/>
</dbReference>
<gene>
    <name evidence="1" type="ORF">HMPREF9449_00070</name>
</gene>
<dbReference type="HOGENOM" id="CLU_3346649_0_0_10"/>
<dbReference type="PATRIC" id="fig|742817.3.peg.72"/>
<accession>H1DD92</accession>